<feature type="region of interest" description="Disordered" evidence="1">
    <location>
        <begin position="285"/>
        <end position="305"/>
    </location>
</feature>
<dbReference type="Pfam" id="PF09992">
    <property type="entry name" value="NAGPA"/>
    <property type="match status" value="1"/>
</dbReference>
<dbReference type="Proteomes" id="UP000186868">
    <property type="component" value="Unassembled WGS sequence"/>
</dbReference>
<dbReference type="InterPro" id="IPR018711">
    <property type="entry name" value="NAGPA"/>
</dbReference>
<dbReference type="PANTHER" id="PTHR40446">
    <property type="entry name" value="N-ACETYLGLUCOSAMINE-1-PHOSPHODIESTER ALPHA-N-ACETYLGLUCOSAMINIDASE"/>
    <property type="match status" value="1"/>
</dbReference>
<evidence type="ECO:0000313" key="4">
    <source>
        <dbReference type="Proteomes" id="UP000186868"/>
    </source>
</evidence>
<dbReference type="AlphaFoldDB" id="A0A1U7HGW9"/>
<keyword evidence="4" id="KW-1185">Reference proteome</keyword>
<protein>
    <recommendedName>
        <fullName evidence="2">Phosphodiester glycosidase domain-containing protein</fullName>
    </recommendedName>
</protein>
<proteinExistence type="predicted"/>
<sequence>MTDSIWKSVGLFSFSLLATLVVYSFSVGSSAETERDRPQKLDVGESLEIRSPRSQEDFKAENQDRYTAPPIRETPVQKLEAVRVSATIPQTSTAANAELTAIEHSKFRIQNSLIAQTPSPDFQPSREISLNGRRFPIAWTQWNENGSVRTGITDTGAMQALGVELLSTNRSDVQPVLWFPADPNRPISLGAKLISPYRYIDITELVNRAGGQLQVAGNILNIDFPQPQILNIRQGNQTWGKRLVIDLDRPVFWQVSQAPKQGAVIVEGLATPELLAQFQPSPTADNAIQATDEDDMGSGAPSPAPTKLDEQLFSLQSDGKITKLLIDLPTAHGVQVFSLANPNRLVVDIRPDVMKQRDIVWAPGVIWRQRFVRLDRSYFPVNWLEIDPRAPGISLKPITSNPNTLEGIAPLVMTARSWQATAAINGGFFNRDSKLPLGAIRQDNRWLSSPILNRGAIAWNDKGQVKIGRLAFRETLATSTGERLPILFLNSGYVDAGMARYTPEWGANYKTLTDNETIVVVQNNRVTQQLQAGLAGKDAFAIPTDGYLLAIRKNGVPAAALLVGTQVTLESSTFPADFASYPHVLGAGPLLVQNGRIVLNAASERFSTSFQKQMASRSAIATSDRGTLIIATVHNRVGGRGATLGELAQIMQKLGAVDALNLDGGSSTSLSLGGQLIDRSPVTAARVHNGIGIFLSTSP</sequence>
<dbReference type="OrthoDB" id="9809781at2"/>
<evidence type="ECO:0000313" key="3">
    <source>
        <dbReference type="EMBL" id="OKH22778.1"/>
    </source>
</evidence>
<dbReference type="PANTHER" id="PTHR40446:SF2">
    <property type="entry name" value="N-ACETYLGLUCOSAMINE-1-PHOSPHODIESTER ALPHA-N-ACETYLGLUCOSAMINIDASE"/>
    <property type="match status" value="1"/>
</dbReference>
<dbReference type="RefSeq" id="WP_073599745.1">
    <property type="nucleotide sequence ID" value="NZ_MRCB01000012.1"/>
</dbReference>
<reference evidence="3 4" key="1">
    <citation type="submission" date="2016-11" db="EMBL/GenBank/DDBJ databases">
        <title>Draft Genome Sequences of Nine Cyanobacterial Strains from Diverse Habitats.</title>
        <authorList>
            <person name="Zhu T."/>
            <person name="Hou S."/>
            <person name="Lu X."/>
            <person name="Hess W.R."/>
        </authorList>
    </citation>
    <scope>NUCLEOTIDE SEQUENCE [LARGE SCALE GENOMIC DNA]</scope>
    <source>
        <strain evidence="3 4">NIES-593</strain>
    </source>
</reference>
<organism evidence="3 4">
    <name type="scientific">Hydrococcus rivularis NIES-593</name>
    <dbReference type="NCBI Taxonomy" id="1921803"/>
    <lineage>
        <taxon>Bacteria</taxon>
        <taxon>Bacillati</taxon>
        <taxon>Cyanobacteriota</taxon>
        <taxon>Cyanophyceae</taxon>
        <taxon>Pleurocapsales</taxon>
        <taxon>Hydrococcaceae</taxon>
        <taxon>Hydrococcus</taxon>
    </lineage>
</organism>
<name>A0A1U7HGW9_9CYAN</name>
<evidence type="ECO:0000256" key="1">
    <source>
        <dbReference type="SAM" id="MobiDB-lite"/>
    </source>
</evidence>
<feature type="domain" description="Phosphodiester glycosidase" evidence="2">
    <location>
        <begin position="517"/>
        <end position="694"/>
    </location>
</feature>
<dbReference type="STRING" id="1921803.NIES593_11685"/>
<accession>A0A1U7HGW9</accession>
<evidence type="ECO:0000259" key="2">
    <source>
        <dbReference type="Pfam" id="PF09992"/>
    </source>
</evidence>
<comment type="caution">
    <text evidence="3">The sequence shown here is derived from an EMBL/GenBank/DDBJ whole genome shotgun (WGS) entry which is preliminary data.</text>
</comment>
<gene>
    <name evidence="3" type="ORF">NIES593_11685</name>
</gene>
<dbReference type="EMBL" id="MRCB01000012">
    <property type="protein sequence ID" value="OKH22778.1"/>
    <property type="molecule type" value="Genomic_DNA"/>
</dbReference>